<gene>
    <name evidence="1" type="ORF">SCALOS_LOCUS7132</name>
</gene>
<comment type="caution">
    <text evidence="1">The sequence shown here is derived from an EMBL/GenBank/DDBJ whole genome shotgun (WGS) entry which is preliminary data.</text>
</comment>
<sequence length="40" mass="4848">MPKFSKKCIQMIQLTANCEKTKRLKKFTDTFQYLDEDFNN</sequence>
<protein>
    <submittedName>
        <fullName evidence="1">11739_t:CDS:1</fullName>
    </submittedName>
</protein>
<proteinExistence type="predicted"/>
<dbReference type="Proteomes" id="UP000789860">
    <property type="component" value="Unassembled WGS sequence"/>
</dbReference>
<name>A0ACA9MRN1_9GLOM</name>
<evidence type="ECO:0000313" key="1">
    <source>
        <dbReference type="EMBL" id="CAG8606868.1"/>
    </source>
</evidence>
<accession>A0ACA9MRN1</accession>
<feature type="non-terminal residue" evidence="1">
    <location>
        <position position="40"/>
    </location>
</feature>
<keyword evidence="2" id="KW-1185">Reference proteome</keyword>
<dbReference type="EMBL" id="CAJVPM010015288">
    <property type="protein sequence ID" value="CAG8606868.1"/>
    <property type="molecule type" value="Genomic_DNA"/>
</dbReference>
<evidence type="ECO:0000313" key="2">
    <source>
        <dbReference type="Proteomes" id="UP000789860"/>
    </source>
</evidence>
<reference evidence="1" key="1">
    <citation type="submission" date="2021-06" db="EMBL/GenBank/DDBJ databases">
        <authorList>
            <person name="Kallberg Y."/>
            <person name="Tangrot J."/>
            <person name="Rosling A."/>
        </authorList>
    </citation>
    <scope>NUCLEOTIDE SEQUENCE</scope>
    <source>
        <strain evidence="1">AU212A</strain>
    </source>
</reference>
<organism evidence="1 2">
    <name type="scientific">Scutellospora calospora</name>
    <dbReference type="NCBI Taxonomy" id="85575"/>
    <lineage>
        <taxon>Eukaryota</taxon>
        <taxon>Fungi</taxon>
        <taxon>Fungi incertae sedis</taxon>
        <taxon>Mucoromycota</taxon>
        <taxon>Glomeromycotina</taxon>
        <taxon>Glomeromycetes</taxon>
        <taxon>Diversisporales</taxon>
        <taxon>Gigasporaceae</taxon>
        <taxon>Scutellospora</taxon>
    </lineage>
</organism>